<reference evidence="10 11" key="1">
    <citation type="journal article" date="2016" name="Nat. Commun.">
        <title>Thousands of microbial genomes shed light on interconnected biogeochemical processes in an aquifer system.</title>
        <authorList>
            <person name="Anantharaman K."/>
            <person name="Brown C.T."/>
            <person name="Hug L.A."/>
            <person name="Sharon I."/>
            <person name="Castelle C.J."/>
            <person name="Probst A.J."/>
            <person name="Thomas B.C."/>
            <person name="Singh A."/>
            <person name="Wilkins M.J."/>
            <person name="Karaoz U."/>
            <person name="Brodie E.L."/>
            <person name="Williams K.H."/>
            <person name="Hubbard S.S."/>
            <person name="Banfield J.F."/>
        </authorList>
    </citation>
    <scope>NUCLEOTIDE SEQUENCE [LARGE SCALE GENOMIC DNA]</scope>
</reference>
<dbReference type="NCBIfam" id="TIGR00810">
    <property type="entry name" value="secG"/>
    <property type="match status" value="1"/>
</dbReference>
<evidence type="ECO:0000256" key="7">
    <source>
        <dbReference type="ARBA" id="ARBA00023010"/>
    </source>
</evidence>
<keyword evidence="3 9" id="KW-0813">Transport</keyword>
<keyword evidence="5 9" id="KW-0653">Protein transport</keyword>
<dbReference type="InterPro" id="IPR004692">
    <property type="entry name" value="SecG"/>
</dbReference>
<sequence>MDVLTIVQIVSAILLVICIILQRSGAGIEGALGGGSSYESVRATRRGFDKFIFIITIVIGVLFVAACAIQILLSR</sequence>
<dbReference type="Proteomes" id="UP000179448">
    <property type="component" value="Unassembled WGS sequence"/>
</dbReference>
<evidence type="ECO:0000256" key="2">
    <source>
        <dbReference type="ARBA" id="ARBA00008445"/>
    </source>
</evidence>
<evidence type="ECO:0000313" key="10">
    <source>
        <dbReference type="EMBL" id="OGI83733.1"/>
    </source>
</evidence>
<evidence type="ECO:0000256" key="1">
    <source>
        <dbReference type="ARBA" id="ARBA00004141"/>
    </source>
</evidence>
<evidence type="ECO:0000256" key="3">
    <source>
        <dbReference type="ARBA" id="ARBA00022448"/>
    </source>
</evidence>
<protein>
    <recommendedName>
        <fullName evidence="9">Protein-export membrane protein SecG</fullName>
    </recommendedName>
</protein>
<keyword evidence="4 9" id="KW-0812">Transmembrane</keyword>
<dbReference type="EMBL" id="MFUQ01000013">
    <property type="protein sequence ID" value="OGI83733.1"/>
    <property type="molecule type" value="Genomic_DNA"/>
</dbReference>
<evidence type="ECO:0000256" key="4">
    <source>
        <dbReference type="ARBA" id="ARBA00022692"/>
    </source>
</evidence>
<evidence type="ECO:0000256" key="5">
    <source>
        <dbReference type="ARBA" id="ARBA00022927"/>
    </source>
</evidence>
<comment type="subcellular location">
    <subcellularLocation>
        <location evidence="9">Cell membrane</location>
        <topology evidence="9">Multi-pass membrane protein</topology>
    </subcellularLocation>
    <subcellularLocation>
        <location evidence="1">Membrane</location>
        <topology evidence="1">Multi-pass membrane protein</topology>
    </subcellularLocation>
</comment>
<dbReference type="AlphaFoldDB" id="A0A1F6WPD0"/>
<comment type="similarity">
    <text evidence="2 9">Belongs to the SecG family.</text>
</comment>
<comment type="caution">
    <text evidence="10">The sequence shown here is derived from an EMBL/GenBank/DDBJ whole genome shotgun (WGS) entry which is preliminary data.</text>
</comment>
<dbReference type="GO" id="GO:0005886">
    <property type="term" value="C:plasma membrane"/>
    <property type="evidence" value="ECO:0007669"/>
    <property type="project" value="UniProtKB-SubCell"/>
</dbReference>
<dbReference type="Pfam" id="PF03840">
    <property type="entry name" value="SecG"/>
    <property type="match status" value="1"/>
</dbReference>
<feature type="transmembrane region" description="Helical" evidence="9">
    <location>
        <begin position="50"/>
        <end position="73"/>
    </location>
</feature>
<keyword evidence="9" id="KW-1003">Cell membrane</keyword>
<dbReference type="STRING" id="1801766.A2997_02100"/>
<keyword evidence="6 9" id="KW-1133">Transmembrane helix</keyword>
<gene>
    <name evidence="10" type="ORF">A2997_02100</name>
</gene>
<dbReference type="GO" id="GO:0009306">
    <property type="term" value="P:protein secretion"/>
    <property type="evidence" value="ECO:0007669"/>
    <property type="project" value="UniProtKB-UniRule"/>
</dbReference>
<comment type="function">
    <text evidence="9">Involved in protein export. Participates in an early event of protein translocation.</text>
</comment>
<evidence type="ECO:0000256" key="9">
    <source>
        <dbReference type="RuleBase" id="RU365087"/>
    </source>
</evidence>
<dbReference type="GO" id="GO:0015450">
    <property type="term" value="F:protein-transporting ATPase activity"/>
    <property type="evidence" value="ECO:0007669"/>
    <property type="project" value="UniProtKB-UniRule"/>
</dbReference>
<evidence type="ECO:0000256" key="8">
    <source>
        <dbReference type="ARBA" id="ARBA00023136"/>
    </source>
</evidence>
<organism evidence="10 11">
    <name type="scientific">Candidatus Nomurabacteria bacterium RIFCSPLOWO2_01_FULL_36_10b</name>
    <dbReference type="NCBI Taxonomy" id="1801766"/>
    <lineage>
        <taxon>Bacteria</taxon>
        <taxon>Candidatus Nomuraibacteriota</taxon>
    </lineage>
</organism>
<keyword evidence="7 9" id="KW-0811">Translocation</keyword>
<keyword evidence="8 9" id="KW-0472">Membrane</keyword>
<evidence type="ECO:0000256" key="6">
    <source>
        <dbReference type="ARBA" id="ARBA00022989"/>
    </source>
</evidence>
<accession>A0A1F6WPD0</accession>
<name>A0A1F6WPD0_9BACT</name>
<comment type="caution">
    <text evidence="9">Lacks conserved residue(s) required for the propagation of feature annotation.</text>
</comment>
<evidence type="ECO:0000313" key="11">
    <source>
        <dbReference type="Proteomes" id="UP000179448"/>
    </source>
</evidence>
<proteinExistence type="inferred from homology"/>